<keyword evidence="6" id="KW-0158">Chromosome</keyword>
<dbReference type="InterPro" id="IPR016194">
    <property type="entry name" value="SPOC-like_C_dom_sf"/>
</dbReference>
<comment type="subcellular location">
    <subcellularLocation>
        <location evidence="2">Chromosome</location>
        <location evidence="2">Telomere</location>
    </subcellularLocation>
    <subcellularLocation>
        <location evidence="1">Nucleus</location>
    </subcellularLocation>
</comment>
<dbReference type="GO" id="GO:0016787">
    <property type="term" value="F:hydrolase activity"/>
    <property type="evidence" value="ECO:0007669"/>
    <property type="project" value="UniProtKB-KW"/>
</dbReference>
<evidence type="ECO:0000256" key="4">
    <source>
        <dbReference type="ARBA" id="ARBA00012551"/>
    </source>
</evidence>
<dbReference type="Proteomes" id="UP000054821">
    <property type="component" value="Unassembled WGS sequence"/>
</dbReference>
<dbReference type="EC" id="3.6.4.12" evidence="4"/>
<dbReference type="PANTHER" id="PTHR12604">
    <property type="entry name" value="KU AUTOANTIGEN DNA HELICASE"/>
    <property type="match status" value="1"/>
</dbReference>
<dbReference type="InterPro" id="IPR005161">
    <property type="entry name" value="Ku_N"/>
</dbReference>
<evidence type="ECO:0000256" key="6">
    <source>
        <dbReference type="ARBA" id="ARBA00022454"/>
    </source>
</evidence>
<evidence type="ECO:0000313" key="22">
    <source>
        <dbReference type="EMBL" id="PON29676.1"/>
    </source>
</evidence>
<comment type="similarity">
    <text evidence="3">Belongs to the ku80 family.</text>
</comment>
<dbReference type="GO" id="GO:0000781">
    <property type="term" value="C:chromosome, telomeric region"/>
    <property type="evidence" value="ECO:0007669"/>
    <property type="project" value="UniProtKB-SubCell"/>
</dbReference>
<dbReference type="GO" id="GO:0042162">
    <property type="term" value="F:telomeric DNA binding"/>
    <property type="evidence" value="ECO:0007669"/>
    <property type="project" value="InterPro"/>
</dbReference>
<evidence type="ECO:0000256" key="3">
    <source>
        <dbReference type="ARBA" id="ARBA00007726"/>
    </source>
</evidence>
<reference evidence="22 23" key="1">
    <citation type="journal article" date="2016" name="Genome Announc.">
        <title>Draft Whole-Genome Sequence of Trichoderma gamsii T6085, a Promising Biocontrol Agent of Fusarium Head Blight on Wheat.</title>
        <authorList>
            <person name="Baroncelli R."/>
            <person name="Zapparata A."/>
            <person name="Piaggeschi G."/>
            <person name="Sarrocco S."/>
            <person name="Vannacci G."/>
        </authorList>
    </citation>
    <scope>NUCLEOTIDE SEQUENCE [LARGE SCALE GENOMIC DNA]</scope>
    <source>
        <strain evidence="22 23">T6085</strain>
    </source>
</reference>
<dbReference type="GO" id="GO:0006310">
    <property type="term" value="P:DNA recombination"/>
    <property type="evidence" value="ECO:0007669"/>
    <property type="project" value="UniProtKB-KW"/>
</dbReference>
<keyword evidence="12" id="KW-0779">Telomere</keyword>
<evidence type="ECO:0000256" key="1">
    <source>
        <dbReference type="ARBA" id="ARBA00004123"/>
    </source>
</evidence>
<dbReference type="GO" id="GO:0000723">
    <property type="term" value="P:telomere maintenance"/>
    <property type="evidence" value="ECO:0007669"/>
    <property type="project" value="InterPro"/>
</dbReference>
<dbReference type="InterPro" id="IPR036465">
    <property type="entry name" value="vWFA_dom_sf"/>
</dbReference>
<dbReference type="Gene3D" id="3.40.50.410">
    <property type="entry name" value="von Willebrand factor, type A domain"/>
    <property type="match status" value="1"/>
</dbReference>
<evidence type="ECO:0000256" key="5">
    <source>
        <dbReference type="ARBA" id="ARBA00021792"/>
    </source>
</evidence>
<dbReference type="Gene3D" id="1.10.1600.10">
    <property type="match status" value="1"/>
</dbReference>
<evidence type="ECO:0000256" key="14">
    <source>
        <dbReference type="ARBA" id="ARBA00023172"/>
    </source>
</evidence>
<dbReference type="GO" id="GO:0003690">
    <property type="term" value="F:double-stranded DNA binding"/>
    <property type="evidence" value="ECO:0007669"/>
    <property type="project" value="TreeGrafter"/>
</dbReference>
<dbReference type="SUPFAM" id="SSF101420">
    <property type="entry name" value="C-terminal domain of Ku80"/>
    <property type="match status" value="1"/>
</dbReference>
<gene>
    <name evidence="22" type="ORF">TGAM01_v201041</name>
</gene>
<proteinExistence type="inferred from homology"/>
<evidence type="ECO:0000259" key="21">
    <source>
        <dbReference type="PROSITE" id="PS50234"/>
    </source>
</evidence>
<dbReference type="FunFam" id="1.10.1600.10:FF:000002">
    <property type="entry name" value="X-ray repair cross-complementing protein 5"/>
    <property type="match status" value="1"/>
</dbReference>
<dbReference type="SUPFAM" id="SSF53300">
    <property type="entry name" value="vWA-like"/>
    <property type="match status" value="1"/>
</dbReference>
<evidence type="ECO:0000256" key="13">
    <source>
        <dbReference type="ARBA" id="ARBA00023125"/>
    </source>
</evidence>
<name>A0A2P4ZZH0_9HYPO</name>
<protein>
    <recommendedName>
        <fullName evidence="5">ATP-dependent DNA helicase II subunit 2</fullName>
        <ecNumber evidence="4">3.6.4.12</ecNumber>
    </recommendedName>
    <alternativeName>
        <fullName evidence="18">ATP-dependent DNA helicase II subunit Ku80</fullName>
    </alternativeName>
</protein>
<evidence type="ECO:0000256" key="18">
    <source>
        <dbReference type="ARBA" id="ARBA00031847"/>
    </source>
</evidence>
<dbReference type="PROSITE" id="PS50234">
    <property type="entry name" value="VWFA"/>
    <property type="match status" value="1"/>
</dbReference>
<keyword evidence="8" id="KW-0227">DNA damage</keyword>
<dbReference type="SUPFAM" id="SSF100939">
    <property type="entry name" value="SPOC domain-like"/>
    <property type="match status" value="1"/>
</dbReference>
<dbReference type="AlphaFoldDB" id="A0A2P4ZZH0"/>
<evidence type="ECO:0000256" key="9">
    <source>
        <dbReference type="ARBA" id="ARBA00022801"/>
    </source>
</evidence>
<keyword evidence="10 22" id="KW-0347">Helicase</keyword>
<sequence>MADKESTVFIIDLGASMKAANGGRKESDLDWSMSYVWDKISNVVASNRKTLCVGVVGLRTDETNHTLAEDGYDHISILQPLGPISMSGLKSLQPKIQPSKTTEGDAISAIVIAVDMIDTFTKKNKWKRQICLVTDGQGEIDPDDIGDIARKIKDSNIELTVLGVDFDAPDYGYKEEDKPAIKKQNEETLKKLVDGCGEDARFASIVEAIDDMNEPRAKPVKPYKTYDGTLTLGDPKNAPAVFEVRVERYFKTHLARPVTASTVVVKEEQAGPSQAADDEQMDGVELTAVKQSRTYKVNDPDAPGGKRDVEFEALAKGYEYGRTAVHISESDHNVTKLQTQKSFKIIGFIPKEKYEPLLNLGESCVTIAAKYDEKSELAFSSLVWALSELDSYAVARLVTKDEKDPIMVLLMPYLEPNYACLYDVPLPFAEDVRSYQFPPLDRVVTVSGQTITKHRLLPSDELNQAMSDYVDAMDISNYGIDQEGEPAEYATIDEIYNPAIHRINHAIKQRAVHPERPVPEIPPVLLRFAAPPTELVETVQATIDSLIKAADVKKGEYTVHSLAKGKRQRETVKPISGLDVDALLGGEKKESISPENAIPDFKRALNSSEEVEQIADATKQMGAIVQSLITDSFGDNKYAQAMESIGVMREELINLEEPGQYNEFVRDLKKKLLSGTLGGDRRDFWFKMRWAKLGLIIQSQSEASTVTLEEADEFYKSSFSIIATSYLPSTGQKPNSFNMPGLPLEARLEKLRSLGVSLEYGEHVRDEVNSEDEFPTVVPPQEVGKDAVPYDAGHDAWNSTTHLPTKKQTKREESKELPPLVSLDCSNFITGEPAEENIDFCSWRVIQTYPDHFIGKANGPRAKPFFDKILEGRVWDFFYVYHPEKPAEKPRVMVPTVQFEGFLRSVNRELGTGLTIPGGTNQDRFYMRFGQGGTPRPRYLKRSRDQKTFEVDRFPDFQQEDRDNFLKAHGALQQDWETLWGMMAPKPASADKKNNKSRKAAQSKLDRERMLHETQDFLHLRGSSTRTGKDVVFVCMDVEAIEMPPNPISEIGLAILDVRSLNGVKPGPTGKDWWQFIKAYHLRTKEYSGLVNHRFVRGCPSYFDFGKSTFPEECELPEAIESVLKPYIKDKRKLVFVGHDVRQDIKYLSSVGFEVLALQGLIEQLDTKEIHQAWRASEQGKGLHHVLNDLLIQSKHLHNAGNDAVFTLRALIGVAIEAIREKEVKAKGEEYTPALLGVQQQQKLENEDDPWA</sequence>
<evidence type="ECO:0000256" key="8">
    <source>
        <dbReference type="ARBA" id="ARBA00022763"/>
    </source>
</evidence>
<dbReference type="GO" id="GO:0003678">
    <property type="term" value="F:DNA helicase activity"/>
    <property type="evidence" value="ECO:0007669"/>
    <property type="project" value="UniProtKB-EC"/>
</dbReference>
<dbReference type="SMART" id="SM00559">
    <property type="entry name" value="Ku78"/>
    <property type="match status" value="1"/>
</dbReference>
<dbReference type="GO" id="GO:0003684">
    <property type="term" value="F:damaged DNA binding"/>
    <property type="evidence" value="ECO:0007669"/>
    <property type="project" value="InterPro"/>
</dbReference>
<evidence type="ECO:0000256" key="20">
    <source>
        <dbReference type="SAM" id="MobiDB-lite"/>
    </source>
</evidence>
<dbReference type="Gene3D" id="1.25.40.240">
    <property type="entry name" value="Ku, C-terminal domain"/>
    <property type="match status" value="1"/>
</dbReference>
<dbReference type="InterPro" id="IPR014893">
    <property type="entry name" value="Ku_PK_bind"/>
</dbReference>
<dbReference type="InterPro" id="IPR002035">
    <property type="entry name" value="VWF_A"/>
</dbReference>
<dbReference type="Pfam" id="PF08785">
    <property type="entry name" value="Ku_PK_bind"/>
    <property type="match status" value="1"/>
</dbReference>
<evidence type="ECO:0000256" key="2">
    <source>
        <dbReference type="ARBA" id="ARBA00004574"/>
    </source>
</evidence>
<evidence type="ECO:0000256" key="12">
    <source>
        <dbReference type="ARBA" id="ARBA00022895"/>
    </source>
</evidence>
<keyword evidence="9" id="KW-0378">Hydrolase</keyword>
<dbReference type="GeneID" id="29986807"/>
<keyword evidence="13" id="KW-0238">DNA-binding</keyword>
<evidence type="ECO:0000313" key="23">
    <source>
        <dbReference type="Proteomes" id="UP000054821"/>
    </source>
</evidence>
<keyword evidence="16" id="KW-0539">Nucleus</keyword>
<dbReference type="InterPro" id="IPR036494">
    <property type="entry name" value="Ku_C_sf"/>
</dbReference>
<dbReference type="RefSeq" id="XP_024406491.1">
    <property type="nucleotide sequence ID" value="XM_024548675.1"/>
</dbReference>
<dbReference type="CDD" id="cd00873">
    <property type="entry name" value="KU80"/>
    <property type="match status" value="1"/>
</dbReference>
<dbReference type="PANTHER" id="PTHR12604:SF4">
    <property type="entry name" value="X-RAY REPAIR CROSS-COMPLEMENTING PROTEIN 5"/>
    <property type="match status" value="1"/>
</dbReference>
<dbReference type="EMBL" id="JPDN02000003">
    <property type="protein sequence ID" value="PON29676.1"/>
    <property type="molecule type" value="Genomic_DNA"/>
</dbReference>
<dbReference type="Pfam" id="PF02735">
    <property type="entry name" value="Ku"/>
    <property type="match status" value="1"/>
</dbReference>
<dbReference type="STRING" id="398673.A0A2P4ZZH0"/>
<dbReference type="Pfam" id="PF21762">
    <property type="entry name" value="DEDDh_C"/>
    <property type="match status" value="1"/>
</dbReference>
<dbReference type="GO" id="GO:0006303">
    <property type="term" value="P:double-strand break repair via nonhomologous end joining"/>
    <property type="evidence" value="ECO:0007669"/>
    <property type="project" value="InterPro"/>
</dbReference>
<dbReference type="FunFam" id="3.40.50.410:FF:000073">
    <property type="entry name" value="ATP-dependent DNA helicase II subunit 2"/>
    <property type="match status" value="1"/>
</dbReference>
<dbReference type="SUPFAM" id="SSF53098">
    <property type="entry name" value="Ribonuclease H-like"/>
    <property type="match status" value="1"/>
</dbReference>
<keyword evidence="14" id="KW-0233">DNA recombination</keyword>
<evidence type="ECO:0000256" key="17">
    <source>
        <dbReference type="ARBA" id="ARBA00024890"/>
    </source>
</evidence>
<accession>A0A2P4ZZH0</accession>
<keyword evidence="7" id="KW-0547">Nucleotide-binding</keyword>
<dbReference type="InterPro" id="IPR006164">
    <property type="entry name" value="DNA_bd_Ku70/Ku80"/>
</dbReference>
<evidence type="ECO:0000256" key="10">
    <source>
        <dbReference type="ARBA" id="ARBA00022806"/>
    </source>
</evidence>
<evidence type="ECO:0000256" key="7">
    <source>
        <dbReference type="ARBA" id="ARBA00022741"/>
    </source>
</evidence>
<dbReference type="GO" id="GO:0043564">
    <property type="term" value="C:Ku70:Ku80 complex"/>
    <property type="evidence" value="ECO:0007669"/>
    <property type="project" value="InterPro"/>
</dbReference>
<keyword evidence="11" id="KW-0067">ATP-binding</keyword>
<comment type="catalytic activity">
    <reaction evidence="19">
        <text>ATP + H2O = ADP + phosphate + H(+)</text>
        <dbReference type="Rhea" id="RHEA:13065"/>
        <dbReference type="ChEBI" id="CHEBI:15377"/>
        <dbReference type="ChEBI" id="CHEBI:15378"/>
        <dbReference type="ChEBI" id="CHEBI:30616"/>
        <dbReference type="ChEBI" id="CHEBI:43474"/>
        <dbReference type="ChEBI" id="CHEBI:456216"/>
        <dbReference type="EC" id="3.6.4.12"/>
    </reaction>
</comment>
<dbReference type="InterPro" id="IPR024193">
    <property type="entry name" value="Ku80"/>
</dbReference>
<feature type="region of interest" description="Disordered" evidence="20">
    <location>
        <begin position="985"/>
        <end position="1006"/>
    </location>
</feature>
<dbReference type="Pfam" id="PF03731">
    <property type="entry name" value="Ku_N"/>
    <property type="match status" value="1"/>
</dbReference>
<organism evidence="22 23">
    <name type="scientific">Trichoderma gamsii</name>
    <dbReference type="NCBI Taxonomy" id="398673"/>
    <lineage>
        <taxon>Eukaryota</taxon>
        <taxon>Fungi</taxon>
        <taxon>Dikarya</taxon>
        <taxon>Ascomycota</taxon>
        <taxon>Pezizomycotina</taxon>
        <taxon>Sordariomycetes</taxon>
        <taxon>Hypocreomycetidae</taxon>
        <taxon>Hypocreales</taxon>
        <taxon>Hypocreaceae</taxon>
        <taxon>Trichoderma</taxon>
    </lineage>
</organism>
<evidence type="ECO:0000256" key="15">
    <source>
        <dbReference type="ARBA" id="ARBA00023204"/>
    </source>
</evidence>
<comment type="function">
    <text evidence="17">Single-stranded DNA-dependent ATP-dependent helicase. Involved in non-homologous end joining (NHEJ) DNA double strand break repair. DNA-binding is sequence-independent but has a high affinity to nicks in double-stranded DNA and to the ends of duplex DNA. Binds to naturally occurring chromosomal ends, and therefore provides chromosomal end protection. Required also for telomere recombination to repair telomeric ends in the absence of telomerase. KU70, of the KU70/KU80 heterodimer, binds to the stem loop of TLC1, the RNA component of telomerase. Involved in telomere maintenance. Interacts with telomeric repeats and subtelomeric sequences thereby controlling telomere length and protecting against subtelomeric rearrangement. Maintains telomeric chromatin, which is involved in silencing the expression of genes located at the telomere. Required for mating-type switching.</text>
</comment>
<evidence type="ECO:0000256" key="16">
    <source>
        <dbReference type="ARBA" id="ARBA00023242"/>
    </source>
</evidence>
<keyword evidence="15" id="KW-0234">DNA repair</keyword>
<comment type="caution">
    <text evidence="22">The sequence shown here is derived from an EMBL/GenBank/DDBJ whole genome shotgun (WGS) entry which is preliminary data.</text>
</comment>
<evidence type="ECO:0000256" key="11">
    <source>
        <dbReference type="ARBA" id="ARBA00022840"/>
    </source>
</evidence>
<keyword evidence="23" id="KW-1185">Reference proteome</keyword>
<dbReference type="InterPro" id="IPR048519">
    <property type="entry name" value="Gfd2/YDR514C-like_C"/>
</dbReference>
<dbReference type="Gene3D" id="2.40.290.10">
    <property type="match status" value="1"/>
</dbReference>
<evidence type="ECO:0000256" key="19">
    <source>
        <dbReference type="ARBA" id="ARBA00047995"/>
    </source>
</evidence>
<dbReference type="InterPro" id="IPR012337">
    <property type="entry name" value="RNaseH-like_sf"/>
</dbReference>
<feature type="domain" description="VWFA" evidence="21">
    <location>
        <begin position="6"/>
        <end position="220"/>
    </location>
</feature>
<feature type="region of interest" description="Disordered" evidence="20">
    <location>
        <begin position="795"/>
        <end position="815"/>
    </location>
</feature>
<dbReference type="GO" id="GO:0005524">
    <property type="term" value="F:ATP binding"/>
    <property type="evidence" value="ECO:0007669"/>
    <property type="project" value="UniProtKB-KW"/>
</dbReference>